<feature type="transmembrane region" description="Helical" evidence="6">
    <location>
        <begin position="40"/>
        <end position="65"/>
    </location>
</feature>
<dbReference type="PIRSF" id="PIRSF006324">
    <property type="entry name" value="LeuE"/>
    <property type="match status" value="1"/>
</dbReference>
<keyword evidence="2" id="KW-1003">Cell membrane</keyword>
<evidence type="ECO:0000256" key="5">
    <source>
        <dbReference type="ARBA" id="ARBA00023136"/>
    </source>
</evidence>
<gene>
    <name evidence="7" type="ORF">V6575_15245</name>
</gene>
<evidence type="ECO:0000256" key="2">
    <source>
        <dbReference type="ARBA" id="ARBA00022475"/>
    </source>
</evidence>
<name>A0ABU8TMQ0_9HYPH</name>
<comment type="caution">
    <text evidence="7">The sequence shown here is derived from an EMBL/GenBank/DDBJ whole genome shotgun (WGS) entry which is preliminary data.</text>
</comment>
<dbReference type="Proteomes" id="UP001385499">
    <property type="component" value="Unassembled WGS sequence"/>
</dbReference>
<dbReference type="InterPro" id="IPR001123">
    <property type="entry name" value="LeuE-type"/>
</dbReference>
<evidence type="ECO:0000313" key="8">
    <source>
        <dbReference type="Proteomes" id="UP001385499"/>
    </source>
</evidence>
<keyword evidence="5 6" id="KW-0472">Membrane</keyword>
<accession>A0ABU8TMQ0</accession>
<proteinExistence type="predicted"/>
<dbReference type="PANTHER" id="PTHR30086:SF20">
    <property type="entry name" value="ARGININE EXPORTER PROTEIN ARGO-RELATED"/>
    <property type="match status" value="1"/>
</dbReference>
<evidence type="ECO:0000313" key="7">
    <source>
        <dbReference type="EMBL" id="MEJ8475450.1"/>
    </source>
</evidence>
<dbReference type="RefSeq" id="WP_340275540.1">
    <property type="nucleotide sequence ID" value="NZ_JBAKIA010000011.1"/>
</dbReference>
<comment type="subcellular location">
    <subcellularLocation>
        <location evidence="1">Cell membrane</location>
        <topology evidence="1">Multi-pass membrane protein</topology>
    </subcellularLocation>
</comment>
<evidence type="ECO:0000256" key="3">
    <source>
        <dbReference type="ARBA" id="ARBA00022692"/>
    </source>
</evidence>
<keyword evidence="8" id="KW-1185">Reference proteome</keyword>
<dbReference type="Pfam" id="PF01810">
    <property type="entry name" value="LysE"/>
    <property type="match status" value="1"/>
</dbReference>
<organism evidence="7 8">
    <name type="scientific">Roseibium algae</name>
    <dbReference type="NCBI Taxonomy" id="3123038"/>
    <lineage>
        <taxon>Bacteria</taxon>
        <taxon>Pseudomonadati</taxon>
        <taxon>Pseudomonadota</taxon>
        <taxon>Alphaproteobacteria</taxon>
        <taxon>Hyphomicrobiales</taxon>
        <taxon>Stappiaceae</taxon>
        <taxon>Roseibium</taxon>
    </lineage>
</organism>
<evidence type="ECO:0000256" key="6">
    <source>
        <dbReference type="SAM" id="Phobius"/>
    </source>
</evidence>
<feature type="transmembrane region" description="Helical" evidence="6">
    <location>
        <begin position="112"/>
        <end position="138"/>
    </location>
</feature>
<feature type="transmembrane region" description="Helical" evidence="6">
    <location>
        <begin position="144"/>
        <end position="169"/>
    </location>
</feature>
<dbReference type="EMBL" id="JBAKIA010000011">
    <property type="protein sequence ID" value="MEJ8475450.1"/>
    <property type="molecule type" value="Genomic_DNA"/>
</dbReference>
<reference evidence="7 8" key="1">
    <citation type="submission" date="2024-02" db="EMBL/GenBank/DDBJ databases">
        <title>Roseibium algae sp. nov., isolated from marine alga (Grateloupia sp.), showing potential in myo-inositol conversion.</title>
        <authorList>
            <person name="Wang Y."/>
        </authorList>
    </citation>
    <scope>NUCLEOTIDE SEQUENCE [LARGE SCALE GENOMIC DNA]</scope>
    <source>
        <strain evidence="7 8">H3510</strain>
    </source>
</reference>
<feature type="transmembrane region" description="Helical" evidence="6">
    <location>
        <begin position="6"/>
        <end position="28"/>
    </location>
</feature>
<sequence>MSIELWLTFIAASAALLALPGPTITVVIGHAISAGRQSVWATVPGVVLGDCVAMTASLLGAGAILAASATLFTALKLAGAAYLIWLGIGLWRKTPNLEALDTKSAAQSNRSIFWNCFVVTAFNPKDIVFFVAFVPQFISSSHAFLPQIAILELTFLAMVGVNVALWSLAASQLRTRLARPGRVRQMNRISGSVLIGAGLLTARA</sequence>
<evidence type="ECO:0000256" key="1">
    <source>
        <dbReference type="ARBA" id="ARBA00004651"/>
    </source>
</evidence>
<keyword evidence="3 6" id="KW-0812">Transmembrane</keyword>
<keyword evidence="4 6" id="KW-1133">Transmembrane helix</keyword>
<protein>
    <submittedName>
        <fullName evidence="7">LysE family translocator</fullName>
    </submittedName>
</protein>
<dbReference type="PANTHER" id="PTHR30086">
    <property type="entry name" value="ARGININE EXPORTER PROTEIN ARGO"/>
    <property type="match status" value="1"/>
</dbReference>
<evidence type="ECO:0000256" key="4">
    <source>
        <dbReference type="ARBA" id="ARBA00022989"/>
    </source>
</evidence>
<feature type="transmembrane region" description="Helical" evidence="6">
    <location>
        <begin position="71"/>
        <end position="91"/>
    </location>
</feature>